<dbReference type="Proteomes" id="UP000276437">
    <property type="component" value="Chromosome"/>
</dbReference>
<gene>
    <name evidence="1" type="ORF">MAMMFC1_01109</name>
</gene>
<evidence type="ECO:0000313" key="2">
    <source>
        <dbReference type="Proteomes" id="UP000276437"/>
    </source>
</evidence>
<reference evidence="1 2" key="1">
    <citation type="journal article" date="2018" name="Int. J. Syst. Evol. Microbiol.">
        <title>Methylomusa anaerophila gen. nov., sp. nov., an anaerobic methanol-utilizing bacterium isolated from a microbial fuel cell.</title>
        <authorList>
            <person name="Amano N."/>
            <person name="Yamamuro A."/>
            <person name="Miyahara M."/>
            <person name="Kouzuma A."/>
            <person name="Abe T."/>
            <person name="Watanabe K."/>
        </authorList>
    </citation>
    <scope>NUCLEOTIDE SEQUENCE [LARGE SCALE GENOMIC DNA]</scope>
    <source>
        <strain evidence="1 2">MMFC1</strain>
    </source>
</reference>
<dbReference type="EMBL" id="AP018449">
    <property type="protein sequence ID" value="BBB90458.1"/>
    <property type="molecule type" value="Genomic_DNA"/>
</dbReference>
<dbReference type="RefSeq" id="WP_158618655.1">
    <property type="nucleotide sequence ID" value="NZ_AP018449.1"/>
</dbReference>
<dbReference type="AlphaFoldDB" id="A0A348AHB0"/>
<organism evidence="1 2">
    <name type="scientific">Methylomusa anaerophila</name>
    <dbReference type="NCBI Taxonomy" id="1930071"/>
    <lineage>
        <taxon>Bacteria</taxon>
        <taxon>Bacillati</taxon>
        <taxon>Bacillota</taxon>
        <taxon>Negativicutes</taxon>
        <taxon>Selenomonadales</taxon>
        <taxon>Sporomusaceae</taxon>
        <taxon>Methylomusa</taxon>
    </lineage>
</organism>
<name>A0A348AHB0_9FIRM</name>
<accession>A0A348AHB0</accession>
<proteinExistence type="predicted"/>
<protein>
    <submittedName>
        <fullName evidence="1">Uncharacterized protein</fullName>
    </submittedName>
</protein>
<dbReference type="OrthoDB" id="2086573at2"/>
<dbReference type="Pfam" id="PF24716">
    <property type="entry name" value="WapI"/>
    <property type="match status" value="1"/>
</dbReference>
<dbReference type="KEGG" id="mana:MAMMFC1_01109"/>
<evidence type="ECO:0000313" key="1">
    <source>
        <dbReference type="EMBL" id="BBB90458.1"/>
    </source>
</evidence>
<dbReference type="InterPro" id="IPR056510">
    <property type="entry name" value="WapI"/>
</dbReference>
<keyword evidence="2" id="KW-1185">Reference proteome</keyword>
<sequence>MPQINGLEKNVLLEICLVKSSLLDVKMSRSDVENWIPFTFLLEVPNEKYIYDEEAGTTFTLFEIKRFISEVQNIIHLKKNNQKFEKFEFFNLEANFGIIIFDPFEENELGVEVWIKMGSYSKGQLRGFDKGYSFGVSLISVDKFANELNQQLFKLMASERVNR</sequence>